<evidence type="ECO:0000256" key="1">
    <source>
        <dbReference type="ARBA" id="ARBA00010940"/>
    </source>
</evidence>
<dbReference type="Pfam" id="PF02319">
    <property type="entry name" value="WHD_E2F_TDP"/>
    <property type="match status" value="1"/>
</dbReference>
<keyword evidence="7" id="KW-0812">Transmembrane</keyword>
<feature type="domain" description="E2F/DP family winged-helix DNA-binding" evidence="8">
    <location>
        <begin position="43"/>
        <end position="81"/>
    </location>
</feature>
<feature type="transmembrane region" description="Helical" evidence="7">
    <location>
        <begin position="32"/>
        <end position="52"/>
    </location>
</feature>
<gene>
    <name evidence="9" type="ORF">HYC85_016736</name>
</gene>
<keyword evidence="10" id="KW-1185">Reference proteome</keyword>
<keyword evidence="7" id="KW-1133">Transmembrane helix</keyword>
<protein>
    <recommendedName>
        <fullName evidence="8">E2F/DP family winged-helix DNA-binding domain-containing protein</fullName>
    </recommendedName>
</protein>
<evidence type="ECO:0000256" key="6">
    <source>
        <dbReference type="RuleBase" id="RU003796"/>
    </source>
</evidence>
<dbReference type="InterPro" id="IPR036388">
    <property type="entry name" value="WH-like_DNA-bd_sf"/>
</dbReference>
<proteinExistence type="inferred from homology"/>
<comment type="caution">
    <text evidence="9">The sequence shown here is derived from an EMBL/GenBank/DDBJ whole genome shotgun (WGS) entry which is preliminary data.</text>
</comment>
<accession>A0A7J7H464</accession>
<dbReference type="Gene3D" id="1.10.10.10">
    <property type="entry name" value="Winged helix-like DNA-binding domain superfamily/Winged helix DNA-binding domain"/>
    <property type="match status" value="1"/>
</dbReference>
<dbReference type="PANTHER" id="PTHR12081">
    <property type="entry name" value="TRANSCRIPTION FACTOR E2F"/>
    <property type="match status" value="1"/>
</dbReference>
<dbReference type="Proteomes" id="UP000593564">
    <property type="component" value="Unassembled WGS sequence"/>
</dbReference>
<comment type="subcellular location">
    <subcellularLocation>
        <location evidence="6">Nucleus</location>
    </subcellularLocation>
</comment>
<evidence type="ECO:0000256" key="7">
    <source>
        <dbReference type="SAM" id="Phobius"/>
    </source>
</evidence>
<sequence>MKPPFGDYHKFSSPALDLRLKEPKAIVVKSPVLLQAIILLQLVPVVIIAPSVQKRHIYDITSDLEGIGLIEKKLKNRTRWKPGETDENAVTIQSDADYWLLLDADVSITDLWRIMYHLWTVFESLAVLLSELDVLVLLIWLLVAPLPTHDQTPLQCNPFKYMMISSHVDIGPYY</sequence>
<dbReference type="InterPro" id="IPR003316">
    <property type="entry name" value="E2F_WHTH_DNA-bd_dom"/>
</dbReference>
<keyword evidence="7" id="KW-0472">Membrane</keyword>
<feature type="transmembrane region" description="Helical" evidence="7">
    <location>
        <begin position="121"/>
        <end position="143"/>
    </location>
</feature>
<keyword evidence="5" id="KW-0131">Cell cycle</keyword>
<name>A0A7J7H464_CAMSI</name>
<dbReference type="GO" id="GO:0000978">
    <property type="term" value="F:RNA polymerase II cis-regulatory region sequence-specific DNA binding"/>
    <property type="evidence" value="ECO:0007669"/>
    <property type="project" value="InterPro"/>
</dbReference>
<keyword evidence="6" id="KW-0539">Nucleus</keyword>
<evidence type="ECO:0000259" key="8">
    <source>
        <dbReference type="Pfam" id="PF02319"/>
    </source>
</evidence>
<evidence type="ECO:0000256" key="4">
    <source>
        <dbReference type="ARBA" id="ARBA00023163"/>
    </source>
</evidence>
<dbReference type="AlphaFoldDB" id="A0A7J7H464"/>
<organism evidence="9 10">
    <name type="scientific">Camellia sinensis</name>
    <name type="common">Tea plant</name>
    <name type="synonym">Thea sinensis</name>
    <dbReference type="NCBI Taxonomy" id="4442"/>
    <lineage>
        <taxon>Eukaryota</taxon>
        <taxon>Viridiplantae</taxon>
        <taxon>Streptophyta</taxon>
        <taxon>Embryophyta</taxon>
        <taxon>Tracheophyta</taxon>
        <taxon>Spermatophyta</taxon>
        <taxon>Magnoliopsida</taxon>
        <taxon>eudicotyledons</taxon>
        <taxon>Gunneridae</taxon>
        <taxon>Pentapetalae</taxon>
        <taxon>asterids</taxon>
        <taxon>Ericales</taxon>
        <taxon>Theaceae</taxon>
        <taxon>Camellia</taxon>
    </lineage>
</organism>
<keyword evidence="3 6" id="KW-0238">DNA-binding</keyword>
<reference evidence="9 10" key="2">
    <citation type="submission" date="2020-07" db="EMBL/GenBank/DDBJ databases">
        <title>Genome assembly of wild tea tree DASZ reveals pedigree and selection history of tea varieties.</title>
        <authorList>
            <person name="Zhang W."/>
        </authorList>
    </citation>
    <scope>NUCLEOTIDE SEQUENCE [LARGE SCALE GENOMIC DNA]</scope>
    <source>
        <strain evidence="10">cv. G240</strain>
        <tissue evidence="9">Leaf</tissue>
    </source>
</reference>
<dbReference type="GO" id="GO:0090575">
    <property type="term" value="C:RNA polymerase II transcription regulator complex"/>
    <property type="evidence" value="ECO:0007669"/>
    <property type="project" value="TreeGrafter"/>
</dbReference>
<comment type="similarity">
    <text evidence="1 6">Belongs to the E2F/DP family.</text>
</comment>
<dbReference type="EMBL" id="JACBKZ010000007">
    <property type="protein sequence ID" value="KAF5946508.1"/>
    <property type="molecule type" value="Genomic_DNA"/>
</dbReference>
<evidence type="ECO:0000313" key="10">
    <source>
        <dbReference type="Proteomes" id="UP000593564"/>
    </source>
</evidence>
<dbReference type="InterPro" id="IPR036390">
    <property type="entry name" value="WH_DNA-bd_sf"/>
</dbReference>
<evidence type="ECO:0000256" key="2">
    <source>
        <dbReference type="ARBA" id="ARBA00023015"/>
    </source>
</evidence>
<dbReference type="GO" id="GO:0000981">
    <property type="term" value="F:DNA-binding transcription factor activity, RNA polymerase II-specific"/>
    <property type="evidence" value="ECO:0007669"/>
    <property type="project" value="TreeGrafter"/>
</dbReference>
<evidence type="ECO:0000313" key="9">
    <source>
        <dbReference type="EMBL" id="KAF5946508.1"/>
    </source>
</evidence>
<reference evidence="10" key="1">
    <citation type="journal article" date="2020" name="Nat. Commun.">
        <title>Genome assembly of wild tea tree DASZ reveals pedigree and selection history of tea varieties.</title>
        <authorList>
            <person name="Zhang W."/>
            <person name="Zhang Y."/>
            <person name="Qiu H."/>
            <person name="Guo Y."/>
            <person name="Wan H."/>
            <person name="Zhang X."/>
            <person name="Scossa F."/>
            <person name="Alseekh S."/>
            <person name="Zhang Q."/>
            <person name="Wang P."/>
            <person name="Xu L."/>
            <person name="Schmidt M.H."/>
            <person name="Jia X."/>
            <person name="Li D."/>
            <person name="Zhu A."/>
            <person name="Guo F."/>
            <person name="Chen W."/>
            <person name="Ni D."/>
            <person name="Usadel B."/>
            <person name="Fernie A.R."/>
            <person name="Wen W."/>
        </authorList>
    </citation>
    <scope>NUCLEOTIDE SEQUENCE [LARGE SCALE GENOMIC DNA]</scope>
    <source>
        <strain evidence="10">cv. G240</strain>
    </source>
</reference>
<dbReference type="PANTHER" id="PTHR12081:SF18">
    <property type="entry name" value="TRANSCRIPTION FACTOR E2F2-RELATED"/>
    <property type="match status" value="1"/>
</dbReference>
<dbReference type="InterPro" id="IPR015633">
    <property type="entry name" value="E2F"/>
</dbReference>
<evidence type="ECO:0000256" key="3">
    <source>
        <dbReference type="ARBA" id="ARBA00023125"/>
    </source>
</evidence>
<dbReference type="SUPFAM" id="SSF46785">
    <property type="entry name" value="Winged helix' DNA-binding domain"/>
    <property type="match status" value="1"/>
</dbReference>
<keyword evidence="2 6" id="KW-0805">Transcription regulation</keyword>
<keyword evidence="4 6" id="KW-0804">Transcription</keyword>
<evidence type="ECO:0000256" key="5">
    <source>
        <dbReference type="ARBA" id="ARBA00023306"/>
    </source>
</evidence>